<evidence type="ECO:0000256" key="3">
    <source>
        <dbReference type="HAMAP-Rule" id="MF_00109"/>
    </source>
</evidence>
<dbReference type="GO" id="GO:0004765">
    <property type="term" value="F:shikimate kinase activity"/>
    <property type="evidence" value="ECO:0007669"/>
    <property type="project" value="UniProtKB-UniRule"/>
</dbReference>
<dbReference type="Pfam" id="PF01202">
    <property type="entry name" value="SKI"/>
    <property type="match status" value="1"/>
</dbReference>
<feature type="binding site" evidence="3">
    <location>
        <position position="236"/>
    </location>
    <ligand>
        <name>Mg(2+)</name>
        <dbReference type="ChEBI" id="CHEBI:18420"/>
    </ligand>
</feature>
<dbReference type="Pfam" id="PF02581">
    <property type="entry name" value="TMP-TENI"/>
    <property type="match status" value="1"/>
</dbReference>
<dbReference type="InterPro" id="IPR027417">
    <property type="entry name" value="P-loop_NTPase"/>
</dbReference>
<dbReference type="InterPro" id="IPR000623">
    <property type="entry name" value="Shikimate_kinase/TSH1"/>
</dbReference>
<evidence type="ECO:0000259" key="4">
    <source>
        <dbReference type="Pfam" id="PF02581"/>
    </source>
</evidence>
<dbReference type="EC" id="2.7.1.71" evidence="3"/>
<comment type="caution">
    <text evidence="3">Lacks conserved residue(s) required for the propagation of feature annotation.</text>
</comment>
<comment type="cofactor">
    <cofactor evidence="3">
        <name>Mg(2+)</name>
        <dbReference type="ChEBI" id="CHEBI:18420"/>
    </cofactor>
    <text evidence="3">Binds 1 Mg(2+) ion per subunit.</text>
</comment>
<dbReference type="Proteomes" id="UP001228113">
    <property type="component" value="Chromosome"/>
</dbReference>
<dbReference type="Gene3D" id="3.40.50.300">
    <property type="entry name" value="P-loop containing nucleotide triphosphate hydrolases"/>
    <property type="match status" value="1"/>
</dbReference>
<evidence type="ECO:0000256" key="2">
    <source>
        <dbReference type="ARBA" id="ARBA00022977"/>
    </source>
</evidence>
<gene>
    <name evidence="3" type="primary">aroK</name>
    <name evidence="5" type="ORF">METESE_22080</name>
</gene>
<comment type="subcellular location">
    <subcellularLocation>
        <location evidence="3">Cytoplasm</location>
    </subcellularLocation>
</comment>
<name>A0AA48GZG9_9BACT</name>
<dbReference type="GO" id="GO:0000287">
    <property type="term" value="F:magnesium ion binding"/>
    <property type="evidence" value="ECO:0007669"/>
    <property type="project" value="UniProtKB-UniRule"/>
</dbReference>
<dbReference type="KEGG" id="msea:METESE_22080"/>
<dbReference type="AlphaFoldDB" id="A0AA48GZG9"/>
<keyword evidence="3" id="KW-0067">ATP-binding</keyword>
<feature type="binding site" evidence="3">
    <location>
        <position position="274"/>
    </location>
    <ligand>
        <name>substrate</name>
    </ligand>
</feature>
<dbReference type="GO" id="GO:0009423">
    <property type="term" value="P:chorismate biosynthetic process"/>
    <property type="evidence" value="ECO:0007669"/>
    <property type="project" value="UniProtKB-UniRule"/>
</dbReference>
<dbReference type="GO" id="GO:0009073">
    <property type="term" value="P:aromatic amino acid family biosynthetic process"/>
    <property type="evidence" value="ECO:0007669"/>
    <property type="project" value="UniProtKB-KW"/>
</dbReference>
<dbReference type="InterPro" id="IPR022998">
    <property type="entry name" value="ThiamineP_synth_TenI"/>
</dbReference>
<dbReference type="GO" id="GO:0008652">
    <property type="term" value="P:amino acid biosynthetic process"/>
    <property type="evidence" value="ECO:0007669"/>
    <property type="project" value="UniProtKB-KW"/>
</dbReference>
<dbReference type="PRINTS" id="PR01100">
    <property type="entry name" value="SHIKIMTKNASE"/>
</dbReference>
<keyword evidence="3" id="KW-0028">Amino-acid biosynthesis</keyword>
<dbReference type="GO" id="GO:0009228">
    <property type="term" value="P:thiamine biosynthetic process"/>
    <property type="evidence" value="ECO:0007669"/>
    <property type="project" value="UniProtKB-KW"/>
</dbReference>
<dbReference type="GO" id="GO:0005737">
    <property type="term" value="C:cytoplasm"/>
    <property type="evidence" value="ECO:0007669"/>
    <property type="project" value="UniProtKB-SubCell"/>
</dbReference>
<comment type="pathway">
    <text evidence="3">Metabolic intermediate biosynthesis; chorismate biosynthesis; chorismate from D-erythrose 4-phosphate and phosphoenolpyruvate: step 5/7.</text>
</comment>
<accession>A0AA48GZG9</accession>
<keyword evidence="3" id="KW-0057">Aromatic amino acid biosynthesis</keyword>
<dbReference type="GO" id="GO:0005524">
    <property type="term" value="F:ATP binding"/>
    <property type="evidence" value="ECO:0007669"/>
    <property type="project" value="UniProtKB-UniRule"/>
</dbReference>
<dbReference type="RefSeq" id="WP_243347155.1">
    <property type="nucleotide sequence ID" value="NZ_AP027081.1"/>
</dbReference>
<keyword evidence="3" id="KW-0418">Kinase</keyword>
<keyword evidence="2" id="KW-0784">Thiamine biosynthesis</keyword>
<feature type="domain" description="Thiamine phosphate synthase/TenI" evidence="4">
    <location>
        <begin position="6"/>
        <end position="194"/>
    </location>
</feature>
<dbReference type="GO" id="GO:0004789">
    <property type="term" value="F:thiamine-phosphate diphosphorylase activity"/>
    <property type="evidence" value="ECO:0007669"/>
    <property type="project" value="TreeGrafter"/>
</dbReference>
<keyword evidence="3" id="KW-0479">Metal-binding</keyword>
<feature type="binding site" evidence="3">
    <location>
        <begin position="232"/>
        <end position="237"/>
    </location>
    <ligand>
        <name>ATP</name>
        <dbReference type="ChEBI" id="CHEBI:30616"/>
    </ligand>
</feature>
<feature type="binding site" evidence="3">
    <location>
        <position position="254"/>
    </location>
    <ligand>
        <name>substrate</name>
    </ligand>
</feature>
<evidence type="ECO:0000256" key="1">
    <source>
        <dbReference type="ARBA" id="ARBA00004948"/>
    </source>
</evidence>
<keyword evidence="3" id="KW-0808">Transferase</keyword>
<dbReference type="EMBL" id="AP027081">
    <property type="protein sequence ID" value="BDU77250.1"/>
    <property type="molecule type" value="Genomic_DNA"/>
</dbReference>
<dbReference type="InterPro" id="IPR031322">
    <property type="entry name" value="Shikimate/glucono_kinase"/>
</dbReference>
<sequence length="378" mass="39127">MHLPPLYAITDARSAVPLAEQVRRLGEAGFPLVQFRGKPLDAQAQARELRTALEAAEAAGGWPALVVNDRADLAVLAAEAGLPPWGLHLGQGDLPPTEARRLPGLGALHLGTSTHAPAEWEAPDPACDHAGIGPFRATATKGDHAAPVGLDGLRAGAAALRARGVAPIAIGGLTLADAPACFAAGAASLAMVGELQRAADPRELLWRAQLDRWAAQPPLAGGRGVALVGGSGAGKSSLAVALAQRLGLPAVDADREIGPDIPALFRDLGEAGFRAREAETIARCLGAPCVLALGGGAWEDAGTRARVAAAGFTALWLAERPETAWARVGGDPNRPLAAARATFLARYRQRREAWWTAPMVLPLGRPVDALAEALVNYR</sequence>
<comment type="subunit">
    <text evidence="3">Monomer.</text>
</comment>
<dbReference type="CDD" id="cd00564">
    <property type="entry name" value="TMP_TenI"/>
    <property type="match status" value="1"/>
</dbReference>
<feature type="binding site" evidence="3">
    <location>
        <position position="334"/>
    </location>
    <ligand>
        <name>ATP</name>
        <dbReference type="ChEBI" id="CHEBI:30616"/>
    </ligand>
</feature>
<comment type="pathway">
    <text evidence="1">Cofactor biosynthesis; thiamine diphosphate biosynthesis.</text>
</comment>
<dbReference type="SUPFAM" id="SSF52540">
    <property type="entry name" value="P-loop containing nucleoside triphosphate hydrolases"/>
    <property type="match status" value="1"/>
</dbReference>
<keyword evidence="3" id="KW-0963">Cytoplasm</keyword>
<organism evidence="5 6">
    <name type="scientific">Mesoterricola sediminis</name>
    <dbReference type="NCBI Taxonomy" id="2927980"/>
    <lineage>
        <taxon>Bacteria</taxon>
        <taxon>Pseudomonadati</taxon>
        <taxon>Acidobacteriota</taxon>
        <taxon>Holophagae</taxon>
        <taxon>Holophagales</taxon>
        <taxon>Holophagaceae</taxon>
        <taxon>Mesoterricola</taxon>
    </lineage>
</organism>
<dbReference type="Gene3D" id="3.20.20.70">
    <property type="entry name" value="Aldolase class I"/>
    <property type="match status" value="1"/>
</dbReference>
<reference evidence="5" key="1">
    <citation type="journal article" date="2023" name="Int. J. Syst. Evol. Microbiol.">
        <title>Mesoterricola silvestris gen. nov., sp. nov., Mesoterricola sediminis sp. nov., Geothrix oryzae sp. nov., Geothrix edaphica sp. nov., Geothrix rubra sp. nov., and Geothrix limicola sp. nov., six novel members of Acidobacteriota isolated from soils.</title>
        <authorList>
            <person name="Itoh H."/>
            <person name="Sugisawa Y."/>
            <person name="Mise K."/>
            <person name="Xu Z."/>
            <person name="Kuniyasu M."/>
            <person name="Ushijima N."/>
            <person name="Kawano K."/>
            <person name="Kobayashi E."/>
            <person name="Shiratori Y."/>
            <person name="Masuda Y."/>
            <person name="Senoo K."/>
        </authorList>
    </citation>
    <scope>NUCLEOTIDE SEQUENCE</scope>
    <source>
        <strain evidence="5">W786</strain>
    </source>
</reference>
<comment type="catalytic activity">
    <reaction evidence="3">
        <text>shikimate + ATP = 3-phosphoshikimate + ADP + H(+)</text>
        <dbReference type="Rhea" id="RHEA:13121"/>
        <dbReference type="ChEBI" id="CHEBI:15378"/>
        <dbReference type="ChEBI" id="CHEBI:30616"/>
        <dbReference type="ChEBI" id="CHEBI:36208"/>
        <dbReference type="ChEBI" id="CHEBI:145989"/>
        <dbReference type="ChEBI" id="CHEBI:456216"/>
        <dbReference type="EC" id="2.7.1.71"/>
    </reaction>
</comment>
<evidence type="ECO:0000313" key="5">
    <source>
        <dbReference type="EMBL" id="BDU77250.1"/>
    </source>
</evidence>
<dbReference type="PANTHER" id="PTHR20857:SF15">
    <property type="entry name" value="THIAMINE-PHOSPHATE SYNTHASE"/>
    <property type="match status" value="1"/>
</dbReference>
<dbReference type="InterPro" id="IPR036206">
    <property type="entry name" value="ThiamineP_synth_sf"/>
</dbReference>
<keyword evidence="3" id="KW-0460">Magnesium</keyword>
<dbReference type="PANTHER" id="PTHR20857">
    <property type="entry name" value="THIAMINE-PHOSPHATE PYROPHOSPHORYLASE"/>
    <property type="match status" value="1"/>
</dbReference>
<keyword evidence="6" id="KW-1185">Reference proteome</keyword>
<comment type="similarity">
    <text evidence="3">Belongs to the shikimate kinase family.</text>
</comment>
<protein>
    <recommendedName>
        <fullName evidence="3">Shikimate kinase</fullName>
        <shortName evidence="3">SK</shortName>
        <ecNumber evidence="3">2.7.1.71</ecNumber>
    </recommendedName>
</protein>
<comment type="function">
    <text evidence="3">Catalyzes the specific phosphorylation of the 3-hydroxyl group of shikimic acid using ATP as a cosubstrate.</text>
</comment>
<dbReference type="HAMAP" id="MF_00109">
    <property type="entry name" value="Shikimate_kinase"/>
    <property type="match status" value="1"/>
</dbReference>
<dbReference type="SUPFAM" id="SSF51391">
    <property type="entry name" value="Thiamin phosphate synthase"/>
    <property type="match status" value="1"/>
</dbReference>
<feature type="binding site" evidence="3">
    <location>
        <position position="295"/>
    </location>
    <ligand>
        <name>substrate</name>
    </ligand>
</feature>
<proteinExistence type="inferred from homology"/>
<evidence type="ECO:0000313" key="6">
    <source>
        <dbReference type="Proteomes" id="UP001228113"/>
    </source>
</evidence>
<keyword evidence="3" id="KW-0547">Nucleotide-binding</keyword>
<feature type="binding site" evidence="3">
    <location>
        <position position="350"/>
    </location>
    <ligand>
        <name>substrate</name>
    </ligand>
</feature>
<dbReference type="InterPro" id="IPR013785">
    <property type="entry name" value="Aldolase_TIM"/>
</dbReference>